<dbReference type="GO" id="GO:0015937">
    <property type="term" value="P:coenzyme A biosynthetic process"/>
    <property type="evidence" value="ECO:0007669"/>
    <property type="project" value="UniProtKB-UniRule"/>
</dbReference>
<dbReference type="SUPFAM" id="SSF52540">
    <property type="entry name" value="P-loop containing nucleoside triphosphate hydrolases"/>
    <property type="match status" value="1"/>
</dbReference>
<dbReference type="AlphaFoldDB" id="A0AAJ6BFH3"/>
<dbReference type="HAMAP" id="MF_00376">
    <property type="entry name" value="Dephospho_CoA_kinase"/>
    <property type="match status" value="1"/>
</dbReference>
<evidence type="ECO:0000256" key="2">
    <source>
        <dbReference type="ARBA" id="ARBA00022741"/>
    </source>
</evidence>
<keyword evidence="2 5" id="KW-0547">Nucleotide-binding</keyword>
<comment type="similarity">
    <text evidence="1 5">Belongs to the CoaE family.</text>
</comment>
<reference evidence="7" key="1">
    <citation type="submission" date="2023-03" db="EMBL/GenBank/DDBJ databases">
        <title>Andean soil-derived lignocellulolytic bacterial consortium as a source of novel taxa and putative plastic-active enzymes.</title>
        <authorList>
            <person name="Diaz-Garcia L."/>
            <person name="Chuvochina M."/>
            <person name="Feuerriegel G."/>
            <person name="Bunk B."/>
            <person name="Sproer C."/>
            <person name="Streit W.R."/>
            <person name="Rodriguez L.M."/>
            <person name="Overmann J."/>
            <person name="Jimenez D.J."/>
        </authorList>
    </citation>
    <scope>NUCLEOTIDE SEQUENCE</scope>
    <source>
        <strain evidence="7">MAG 7</strain>
    </source>
</reference>
<comment type="subcellular location">
    <subcellularLocation>
        <location evidence="5">Cytoplasm</location>
    </subcellularLocation>
</comment>
<dbReference type="InterPro" id="IPR027417">
    <property type="entry name" value="P-loop_NTPase"/>
</dbReference>
<dbReference type="EMBL" id="CP119311">
    <property type="protein sequence ID" value="WEK35103.1"/>
    <property type="molecule type" value="Genomic_DNA"/>
</dbReference>
<dbReference type="Pfam" id="PF01121">
    <property type="entry name" value="CoaE"/>
    <property type="match status" value="1"/>
</dbReference>
<dbReference type="PROSITE" id="PS51219">
    <property type="entry name" value="DPCK"/>
    <property type="match status" value="1"/>
</dbReference>
<evidence type="ECO:0000313" key="8">
    <source>
        <dbReference type="Proteomes" id="UP001220610"/>
    </source>
</evidence>
<evidence type="ECO:0000256" key="1">
    <source>
        <dbReference type="ARBA" id="ARBA00009018"/>
    </source>
</evidence>
<keyword evidence="5 7" id="KW-0418">Kinase</keyword>
<sequence>MLRIGITGGIGSGKSTVARIFQVLGVPVYNADSAAKRLMNEDPQLQQELIAHFGPETYQDGRLNRSWLASVVFNNKEKLELLNSLVHPATIRDGEAWTARQQSAYTIKEAALLFESGSYRHLDYVIGVSAPLALRIHRTMQRDQVSKEEVQSRMNKQIPENIKMRLCDFVIVNDEQQAVIPQVLTLHKQLLELSKATQSPVPA</sequence>
<keyword evidence="5" id="KW-0963">Cytoplasm</keyword>
<dbReference type="PANTHER" id="PTHR10695">
    <property type="entry name" value="DEPHOSPHO-COA KINASE-RELATED"/>
    <property type="match status" value="1"/>
</dbReference>
<dbReference type="Gene3D" id="3.40.50.300">
    <property type="entry name" value="P-loop containing nucleotide triphosphate hydrolases"/>
    <property type="match status" value="1"/>
</dbReference>
<dbReference type="GO" id="GO:0004140">
    <property type="term" value="F:dephospho-CoA kinase activity"/>
    <property type="evidence" value="ECO:0007669"/>
    <property type="project" value="UniProtKB-UniRule"/>
</dbReference>
<comment type="pathway">
    <text evidence="5">Cofactor biosynthesis; coenzyme A biosynthesis; CoA from (R)-pantothenate: step 5/5.</text>
</comment>
<evidence type="ECO:0000256" key="4">
    <source>
        <dbReference type="ARBA" id="ARBA00022993"/>
    </source>
</evidence>
<dbReference type="NCBIfam" id="TIGR00152">
    <property type="entry name" value="dephospho-CoA kinase"/>
    <property type="match status" value="1"/>
</dbReference>
<dbReference type="PANTHER" id="PTHR10695:SF46">
    <property type="entry name" value="BIFUNCTIONAL COENZYME A SYNTHASE-RELATED"/>
    <property type="match status" value="1"/>
</dbReference>
<dbReference type="InterPro" id="IPR001977">
    <property type="entry name" value="Depp_CoAkinase"/>
</dbReference>
<dbReference type="GO" id="GO:0005524">
    <property type="term" value="F:ATP binding"/>
    <property type="evidence" value="ECO:0007669"/>
    <property type="project" value="UniProtKB-UniRule"/>
</dbReference>
<proteinExistence type="inferred from homology"/>
<keyword evidence="4 5" id="KW-0173">Coenzyme A biosynthesis</keyword>
<organism evidence="7 8">
    <name type="scientific">Candidatus Pseudobacter hemicellulosilyticus</name>
    <dbReference type="NCBI Taxonomy" id="3121375"/>
    <lineage>
        <taxon>Bacteria</taxon>
        <taxon>Pseudomonadati</taxon>
        <taxon>Bacteroidota</taxon>
        <taxon>Chitinophagia</taxon>
        <taxon>Chitinophagales</taxon>
        <taxon>Chitinophagaceae</taxon>
        <taxon>Pseudobacter</taxon>
    </lineage>
</organism>
<accession>A0AAJ6BFH3</accession>
<evidence type="ECO:0000313" key="7">
    <source>
        <dbReference type="EMBL" id="WEK35103.1"/>
    </source>
</evidence>
<dbReference type="Proteomes" id="UP001220610">
    <property type="component" value="Chromosome"/>
</dbReference>
<dbReference type="EC" id="2.7.1.24" evidence="5 6"/>
<dbReference type="GO" id="GO:0005737">
    <property type="term" value="C:cytoplasm"/>
    <property type="evidence" value="ECO:0007669"/>
    <property type="project" value="UniProtKB-SubCell"/>
</dbReference>
<protein>
    <recommendedName>
        <fullName evidence="5 6">Dephospho-CoA kinase</fullName>
        <ecNumber evidence="5 6">2.7.1.24</ecNumber>
    </recommendedName>
    <alternativeName>
        <fullName evidence="5">Dephosphocoenzyme A kinase</fullName>
    </alternativeName>
</protein>
<evidence type="ECO:0000256" key="5">
    <source>
        <dbReference type="HAMAP-Rule" id="MF_00376"/>
    </source>
</evidence>
<comment type="catalytic activity">
    <reaction evidence="5">
        <text>3'-dephospho-CoA + ATP = ADP + CoA + H(+)</text>
        <dbReference type="Rhea" id="RHEA:18245"/>
        <dbReference type="ChEBI" id="CHEBI:15378"/>
        <dbReference type="ChEBI" id="CHEBI:30616"/>
        <dbReference type="ChEBI" id="CHEBI:57287"/>
        <dbReference type="ChEBI" id="CHEBI:57328"/>
        <dbReference type="ChEBI" id="CHEBI:456216"/>
        <dbReference type="EC" id="2.7.1.24"/>
    </reaction>
</comment>
<keyword evidence="3 5" id="KW-0067">ATP-binding</keyword>
<evidence type="ECO:0000256" key="3">
    <source>
        <dbReference type="ARBA" id="ARBA00022840"/>
    </source>
</evidence>
<name>A0AAJ6BFH3_9BACT</name>
<keyword evidence="5 7" id="KW-0808">Transferase</keyword>
<evidence type="ECO:0000256" key="6">
    <source>
        <dbReference type="NCBIfam" id="TIGR00152"/>
    </source>
</evidence>
<feature type="binding site" evidence="5">
    <location>
        <begin position="11"/>
        <end position="16"/>
    </location>
    <ligand>
        <name>ATP</name>
        <dbReference type="ChEBI" id="CHEBI:30616"/>
    </ligand>
</feature>
<gene>
    <name evidence="5 7" type="primary">coaE</name>
    <name evidence="7" type="ORF">P0Y53_21650</name>
</gene>
<dbReference type="CDD" id="cd02022">
    <property type="entry name" value="DPCK"/>
    <property type="match status" value="1"/>
</dbReference>
<comment type="function">
    <text evidence="5">Catalyzes the phosphorylation of the 3'-hydroxyl group of dephosphocoenzyme A to form coenzyme A.</text>
</comment>